<dbReference type="PROSITE" id="PS51819">
    <property type="entry name" value="VOC"/>
    <property type="match status" value="1"/>
</dbReference>
<accession>A0A2D2AYE8</accession>
<dbReference type="Gene3D" id="3.10.180.10">
    <property type="entry name" value="2,3-Dihydroxybiphenyl 1,2-Dioxygenase, domain 1"/>
    <property type="match status" value="1"/>
</dbReference>
<keyword evidence="1" id="KW-0732">Signal</keyword>
<feature type="signal peptide" evidence="1">
    <location>
        <begin position="1"/>
        <end position="28"/>
    </location>
</feature>
<evidence type="ECO:0000313" key="3">
    <source>
        <dbReference type="EMBL" id="ATQ43036.1"/>
    </source>
</evidence>
<evidence type="ECO:0000256" key="1">
    <source>
        <dbReference type="SAM" id="SignalP"/>
    </source>
</evidence>
<sequence length="149" mass="16144">MTKIRHSGALLLALCSALLTPLAAQAQAAPPTTRLGVYVVADDVDKTTAFYQRLFGKAPEIRLPTFVGFDINGGLYAVISRGAFAPNAKRGETVMPYIRVDDIDAWRAHVQAVAPGSLLEPHITREGPIALFKLRDPDGNLVEVYSLSR</sequence>
<feature type="domain" description="VOC" evidence="2">
    <location>
        <begin position="33"/>
        <end position="147"/>
    </location>
</feature>
<dbReference type="InterPro" id="IPR029068">
    <property type="entry name" value="Glyas_Bleomycin-R_OHBP_Dase"/>
</dbReference>
<name>A0A2D2AYE8_9CAUL</name>
<dbReference type="SUPFAM" id="SSF54593">
    <property type="entry name" value="Glyoxalase/Bleomycin resistance protein/Dihydroxybiphenyl dioxygenase"/>
    <property type="match status" value="1"/>
</dbReference>
<evidence type="ECO:0000313" key="4">
    <source>
        <dbReference type="Proteomes" id="UP000228945"/>
    </source>
</evidence>
<dbReference type="OrthoDB" id="9798430at2"/>
<evidence type="ECO:0000259" key="2">
    <source>
        <dbReference type="PROSITE" id="PS51819"/>
    </source>
</evidence>
<organism evidence="3 4">
    <name type="scientific">Caulobacter mirabilis</name>
    <dbReference type="NCBI Taxonomy" id="69666"/>
    <lineage>
        <taxon>Bacteria</taxon>
        <taxon>Pseudomonadati</taxon>
        <taxon>Pseudomonadota</taxon>
        <taxon>Alphaproteobacteria</taxon>
        <taxon>Caulobacterales</taxon>
        <taxon>Caulobacteraceae</taxon>
        <taxon>Caulobacter</taxon>
    </lineage>
</organism>
<dbReference type="Pfam" id="PF00903">
    <property type="entry name" value="Glyoxalase"/>
    <property type="match status" value="1"/>
</dbReference>
<dbReference type="EMBL" id="CP024201">
    <property type="protein sequence ID" value="ATQ43036.1"/>
    <property type="molecule type" value="Genomic_DNA"/>
</dbReference>
<keyword evidence="4" id="KW-1185">Reference proteome</keyword>
<feature type="chain" id="PRO_5013796813" description="VOC domain-containing protein" evidence="1">
    <location>
        <begin position="29"/>
        <end position="149"/>
    </location>
</feature>
<dbReference type="AlphaFoldDB" id="A0A2D2AYE8"/>
<proteinExistence type="predicted"/>
<protein>
    <recommendedName>
        <fullName evidence="2">VOC domain-containing protein</fullName>
    </recommendedName>
</protein>
<dbReference type="RefSeq" id="WP_099622287.1">
    <property type="nucleotide sequence ID" value="NZ_CP024201.1"/>
</dbReference>
<dbReference type="InterPro" id="IPR037523">
    <property type="entry name" value="VOC_core"/>
</dbReference>
<dbReference type="InterPro" id="IPR004360">
    <property type="entry name" value="Glyas_Fos-R_dOase_dom"/>
</dbReference>
<gene>
    <name evidence="3" type="ORF">CSW64_11755</name>
</gene>
<reference evidence="3 4" key="1">
    <citation type="submission" date="2017-10" db="EMBL/GenBank/DDBJ databases">
        <title>Genome sequence of Caulobacter mirabilis FWC38.</title>
        <authorList>
            <person name="Fiebig A."/>
            <person name="Crosson S."/>
        </authorList>
    </citation>
    <scope>NUCLEOTIDE SEQUENCE [LARGE SCALE GENOMIC DNA]</scope>
    <source>
        <strain evidence="3 4">FWC 38</strain>
    </source>
</reference>
<dbReference type="KEGG" id="cmb:CSW64_11755"/>
<dbReference type="Proteomes" id="UP000228945">
    <property type="component" value="Chromosome"/>
</dbReference>